<dbReference type="EMBL" id="SEKV01000123">
    <property type="protein sequence ID" value="TFY63656.1"/>
    <property type="molecule type" value="Genomic_DNA"/>
</dbReference>
<protein>
    <submittedName>
        <fullName evidence="7">Uncharacterized protein</fullName>
    </submittedName>
</protein>
<feature type="coiled-coil region" evidence="5">
    <location>
        <begin position="202"/>
        <end position="313"/>
    </location>
</feature>
<organism evidence="7 8">
    <name type="scientific">Rhodofomes roseus</name>
    <dbReference type="NCBI Taxonomy" id="34475"/>
    <lineage>
        <taxon>Eukaryota</taxon>
        <taxon>Fungi</taxon>
        <taxon>Dikarya</taxon>
        <taxon>Basidiomycota</taxon>
        <taxon>Agaricomycotina</taxon>
        <taxon>Agaricomycetes</taxon>
        <taxon>Polyporales</taxon>
        <taxon>Rhodofomes</taxon>
    </lineage>
</organism>
<feature type="region of interest" description="Disordered" evidence="6">
    <location>
        <begin position="532"/>
        <end position="616"/>
    </location>
</feature>
<evidence type="ECO:0000256" key="5">
    <source>
        <dbReference type="SAM" id="Coils"/>
    </source>
</evidence>
<dbReference type="AlphaFoldDB" id="A0A4Y9YM57"/>
<evidence type="ECO:0000313" key="8">
    <source>
        <dbReference type="Proteomes" id="UP000298390"/>
    </source>
</evidence>
<feature type="compositionally biased region" description="Polar residues" evidence="6">
    <location>
        <begin position="535"/>
        <end position="553"/>
    </location>
</feature>
<gene>
    <name evidence="7" type="ORF">EVJ58_g3126</name>
</gene>
<dbReference type="PANTHER" id="PTHR18861">
    <property type="entry name" value="ELKS/RAB6-INTERACTING/CAST PROTEIN"/>
    <property type="match status" value="1"/>
</dbReference>
<evidence type="ECO:0000256" key="6">
    <source>
        <dbReference type="SAM" id="MobiDB-lite"/>
    </source>
</evidence>
<keyword evidence="2" id="KW-0963">Cytoplasm</keyword>
<feature type="coiled-coil region" evidence="5">
    <location>
        <begin position="90"/>
        <end position="166"/>
    </location>
</feature>
<dbReference type="GO" id="GO:0005856">
    <property type="term" value="C:cytoskeleton"/>
    <property type="evidence" value="ECO:0007669"/>
    <property type="project" value="UniProtKB-SubCell"/>
</dbReference>
<keyword evidence="4" id="KW-0206">Cytoskeleton</keyword>
<evidence type="ECO:0000256" key="3">
    <source>
        <dbReference type="ARBA" id="ARBA00023054"/>
    </source>
</evidence>
<proteinExistence type="predicted"/>
<dbReference type="Proteomes" id="UP000298390">
    <property type="component" value="Unassembled WGS sequence"/>
</dbReference>
<evidence type="ECO:0000256" key="2">
    <source>
        <dbReference type="ARBA" id="ARBA00022490"/>
    </source>
</evidence>
<comment type="caution">
    <text evidence="7">The sequence shown here is derived from an EMBL/GenBank/DDBJ whole genome shotgun (WGS) entry which is preliminary data.</text>
</comment>
<evidence type="ECO:0000256" key="4">
    <source>
        <dbReference type="ARBA" id="ARBA00023212"/>
    </source>
</evidence>
<evidence type="ECO:0000256" key="1">
    <source>
        <dbReference type="ARBA" id="ARBA00004245"/>
    </source>
</evidence>
<keyword evidence="3 5" id="KW-0175">Coiled coil</keyword>
<accession>A0A4Y9YM57</accession>
<reference evidence="7 8" key="1">
    <citation type="submission" date="2019-01" db="EMBL/GenBank/DDBJ databases">
        <title>Genome sequencing of the rare red list fungi Fomitopsis rosea.</title>
        <authorList>
            <person name="Buettner E."/>
            <person name="Kellner H."/>
        </authorList>
    </citation>
    <scope>NUCLEOTIDE SEQUENCE [LARGE SCALE GENOMIC DNA]</scope>
    <source>
        <strain evidence="7 8">DSM 105464</strain>
    </source>
</reference>
<feature type="coiled-coil region" evidence="5">
    <location>
        <begin position="18"/>
        <end position="45"/>
    </location>
</feature>
<evidence type="ECO:0000313" key="7">
    <source>
        <dbReference type="EMBL" id="TFY63656.1"/>
    </source>
</evidence>
<sequence length="616" mass="68653">MDVTVPVMVDSELAAEMVQLLGEELKKTRGKLRAAEQELEKTRNAQRLPVVRGCEGQGEGCCSKMLVRLHQVFNVSDGKYSAGGMLLHAASELRRRREELEAERTHTGEAADRARNLEAQLAQFVQEKEQVVGEKQHIIAHLTETMTELESRVTELREALRARDEELGKKAKMLAAPKDTPSEHEKKLRVYEDAFKKKQHIIAHLSEAKTRLEGEVTELNETVQDREKKLELQLQVINGLLHEKENQARAAKSRVSNVARARNEIKVLKVERNELKESNEMLEAHIEKCKAEAEKLKTEAEKFKAEAEKRGAEAGKARQIMNKQTWAEKYGDFVKIMLDLPEPADPLPTRDKARPCLDTRCLGATPAVAEAIRQLYKSHAILYLPDLPLWRESSSNGVSVMHVYNYNASASPPTSRWTRNTLRDKVNGQVRELFYREGDVVFYAGTFKFIKGPELVGVQNLGDLGAKEGTPKRLARRTLETSERNDALFSAVESAYATGVLPVALIGLQCIGYKAGFDERLRAQYMPNLTKPSGVDTTLLSNSVKSEPESTPNARVLEKRKRETAAAADPRKKAKTGATSAATKAVKPGVKVETKPPAAVNQSEVADSAARIRGRE</sequence>
<comment type="subcellular location">
    <subcellularLocation>
        <location evidence="1">Cytoplasm</location>
        <location evidence="1">Cytoskeleton</location>
    </subcellularLocation>
</comment>
<name>A0A4Y9YM57_9APHY</name>
<feature type="compositionally biased region" description="Low complexity" evidence="6">
    <location>
        <begin position="576"/>
        <end position="587"/>
    </location>
</feature>
<dbReference type="PANTHER" id="PTHR18861:SF0">
    <property type="entry name" value="BRUCHPILOT, ISOFORM J"/>
    <property type="match status" value="1"/>
</dbReference>